<evidence type="ECO:0000313" key="7">
    <source>
        <dbReference type="Proteomes" id="UP000199820"/>
    </source>
</evidence>
<name>A0A1I0F5U2_9FIRM</name>
<dbReference type="CDD" id="cd18095">
    <property type="entry name" value="SpoU-like_rRNA-MTase"/>
    <property type="match status" value="1"/>
</dbReference>
<dbReference type="EMBL" id="FOIL01000023">
    <property type="protein sequence ID" value="SET53232.1"/>
    <property type="molecule type" value="Genomic_DNA"/>
</dbReference>
<dbReference type="InterPro" id="IPR053888">
    <property type="entry name" value="MRM3-like_sub_bind"/>
</dbReference>
<dbReference type="InterPro" id="IPR029028">
    <property type="entry name" value="Alpha/beta_knot_MTases"/>
</dbReference>
<keyword evidence="3 6" id="KW-0808">Transferase</keyword>
<dbReference type="Proteomes" id="UP000199820">
    <property type="component" value="Unassembled WGS sequence"/>
</dbReference>
<evidence type="ECO:0000259" key="5">
    <source>
        <dbReference type="Pfam" id="PF22435"/>
    </source>
</evidence>
<dbReference type="Pfam" id="PF00588">
    <property type="entry name" value="SpoU_methylase"/>
    <property type="match status" value="1"/>
</dbReference>
<dbReference type="PANTHER" id="PTHR43191">
    <property type="entry name" value="RRNA METHYLTRANSFERASE 3"/>
    <property type="match status" value="1"/>
</dbReference>
<dbReference type="InterPro" id="IPR029026">
    <property type="entry name" value="tRNA_m1G_MTases_N"/>
</dbReference>
<evidence type="ECO:0000256" key="2">
    <source>
        <dbReference type="ARBA" id="ARBA00022603"/>
    </source>
</evidence>
<dbReference type="GO" id="GO:0003723">
    <property type="term" value="F:RNA binding"/>
    <property type="evidence" value="ECO:0007669"/>
    <property type="project" value="InterPro"/>
</dbReference>
<dbReference type="GO" id="GO:0032259">
    <property type="term" value="P:methylation"/>
    <property type="evidence" value="ECO:0007669"/>
    <property type="project" value="UniProtKB-KW"/>
</dbReference>
<dbReference type="GO" id="GO:0008173">
    <property type="term" value="F:RNA methyltransferase activity"/>
    <property type="evidence" value="ECO:0007669"/>
    <property type="project" value="InterPro"/>
</dbReference>
<sequence length="268" mass="29073">MITSQSNARVREAAMLAQKGKERRKQGLFVVEGPRMAAEIPDELCQSVFVSESFLAQHPEGDVWRDAVEKKGYEAVSDEVMRYMSDTQNPQGVFCVVKQLSWTLEEVLHPAGEGPALLMVLESLQDPGNLGTILRAGEGAGVTGVIMNDETADIYNPKVIRSTMGSVLRVPFIRVSDLAGTLEEVKNAGVRLYAAHLAGKNNYEDEDYHEPAGFMIGNEAAGLTDETAALADALVKIPMAGKVESLNAAVAASVLMFEAARQRRNHAR</sequence>
<dbReference type="InterPro" id="IPR029064">
    <property type="entry name" value="Ribosomal_eL30-like_sf"/>
</dbReference>
<accession>A0A1I0F5U2</accession>
<evidence type="ECO:0000256" key="3">
    <source>
        <dbReference type="ARBA" id="ARBA00022679"/>
    </source>
</evidence>
<evidence type="ECO:0000256" key="1">
    <source>
        <dbReference type="ARBA" id="ARBA00007228"/>
    </source>
</evidence>
<reference evidence="6 7" key="1">
    <citation type="submission" date="2016-10" db="EMBL/GenBank/DDBJ databases">
        <authorList>
            <person name="de Groot N.N."/>
        </authorList>
    </citation>
    <scope>NUCLEOTIDE SEQUENCE [LARGE SCALE GENOMIC DNA]</scope>
    <source>
        <strain evidence="6 7">KH1P1</strain>
    </source>
</reference>
<dbReference type="eggNOG" id="COG0566">
    <property type="taxonomic scope" value="Bacteria"/>
</dbReference>
<dbReference type="Pfam" id="PF22435">
    <property type="entry name" value="MRM3-like_sub_bind"/>
    <property type="match status" value="1"/>
</dbReference>
<dbReference type="RefSeq" id="WP_074649573.1">
    <property type="nucleotide sequence ID" value="NZ_FOIL01000023.1"/>
</dbReference>
<dbReference type="STRING" id="1526.SAMN02910262_01109"/>
<dbReference type="AlphaFoldDB" id="A0A1I0F5U2"/>
<keyword evidence="2 6" id="KW-0489">Methyltransferase</keyword>
<dbReference type="SUPFAM" id="SSF75217">
    <property type="entry name" value="alpha/beta knot"/>
    <property type="match status" value="1"/>
</dbReference>
<dbReference type="PANTHER" id="PTHR43191:SF2">
    <property type="entry name" value="RRNA METHYLTRANSFERASE 3, MITOCHONDRIAL"/>
    <property type="match status" value="1"/>
</dbReference>
<dbReference type="InterPro" id="IPR051259">
    <property type="entry name" value="rRNA_Methyltransferase"/>
</dbReference>
<dbReference type="SUPFAM" id="SSF55315">
    <property type="entry name" value="L30e-like"/>
    <property type="match status" value="1"/>
</dbReference>
<evidence type="ECO:0000259" key="4">
    <source>
        <dbReference type="Pfam" id="PF00588"/>
    </source>
</evidence>
<dbReference type="InterPro" id="IPR001537">
    <property type="entry name" value="SpoU_MeTrfase"/>
</dbReference>
<gene>
    <name evidence="6" type="ORF">SAMN04487771_102332</name>
</gene>
<feature type="domain" description="MRM3-like substrate binding" evidence="5">
    <location>
        <begin position="7"/>
        <end position="94"/>
    </location>
</feature>
<comment type="similarity">
    <text evidence="1">Belongs to the class IV-like SAM-binding methyltransferase superfamily. RNA methyltransferase TrmH family.</text>
</comment>
<proteinExistence type="inferred from homology"/>
<dbReference type="Gene3D" id="3.30.1330.30">
    <property type="match status" value="1"/>
</dbReference>
<organism evidence="6 7">
    <name type="scientific">[Clostridium] aminophilum</name>
    <dbReference type="NCBI Taxonomy" id="1526"/>
    <lineage>
        <taxon>Bacteria</taxon>
        <taxon>Bacillati</taxon>
        <taxon>Bacillota</taxon>
        <taxon>Clostridia</taxon>
        <taxon>Lachnospirales</taxon>
        <taxon>Lachnospiraceae</taxon>
    </lineage>
</organism>
<dbReference type="OrthoDB" id="9785673at2"/>
<protein>
    <submittedName>
        <fullName evidence="6">RNA methyltransferase, TrmH family</fullName>
    </submittedName>
</protein>
<dbReference type="Gene3D" id="3.40.1280.10">
    <property type="match status" value="1"/>
</dbReference>
<evidence type="ECO:0000313" key="6">
    <source>
        <dbReference type="EMBL" id="SET53232.1"/>
    </source>
</evidence>
<keyword evidence="7" id="KW-1185">Reference proteome</keyword>
<dbReference type="GO" id="GO:0006396">
    <property type="term" value="P:RNA processing"/>
    <property type="evidence" value="ECO:0007669"/>
    <property type="project" value="InterPro"/>
</dbReference>
<feature type="domain" description="tRNA/rRNA methyltransferase SpoU type" evidence="4">
    <location>
        <begin position="117"/>
        <end position="257"/>
    </location>
</feature>